<keyword evidence="2" id="KW-0472">Membrane</keyword>
<dbReference type="InterPro" id="IPR029045">
    <property type="entry name" value="ClpP/crotonase-like_dom_sf"/>
</dbReference>
<proteinExistence type="inferred from homology"/>
<name>A0A1M6UDY1_9RHOB</name>
<dbReference type="Pfam" id="PF00378">
    <property type="entry name" value="ECH_1"/>
    <property type="match status" value="1"/>
</dbReference>
<dbReference type="CDD" id="cd06558">
    <property type="entry name" value="crotonase-like"/>
    <property type="match status" value="1"/>
</dbReference>
<accession>A0A1M6UDY1</accession>
<keyword evidence="4" id="KW-1185">Reference proteome</keyword>
<dbReference type="AlphaFoldDB" id="A0A1M6UDY1"/>
<dbReference type="STRING" id="1470563.SAMN05444000_1652"/>
<evidence type="ECO:0000256" key="2">
    <source>
        <dbReference type="SAM" id="Phobius"/>
    </source>
</evidence>
<reference evidence="4" key="1">
    <citation type="submission" date="2016-11" db="EMBL/GenBank/DDBJ databases">
        <authorList>
            <person name="Varghese N."/>
            <person name="Submissions S."/>
        </authorList>
    </citation>
    <scope>NUCLEOTIDE SEQUENCE [LARGE SCALE GENOMIC DNA]</scope>
    <source>
        <strain evidence="4">DSM 100564</strain>
    </source>
</reference>
<keyword evidence="2" id="KW-0812">Transmembrane</keyword>
<organism evidence="3 4">
    <name type="scientific">Shimia gijangensis</name>
    <dbReference type="NCBI Taxonomy" id="1470563"/>
    <lineage>
        <taxon>Bacteria</taxon>
        <taxon>Pseudomonadati</taxon>
        <taxon>Pseudomonadota</taxon>
        <taxon>Alphaproteobacteria</taxon>
        <taxon>Rhodobacterales</taxon>
        <taxon>Roseobacteraceae</taxon>
    </lineage>
</organism>
<dbReference type="Gene3D" id="1.10.12.10">
    <property type="entry name" value="Lyase 2-enoyl-coa Hydratase, Chain A, domain 2"/>
    <property type="match status" value="1"/>
</dbReference>
<dbReference type="GO" id="GO:0016853">
    <property type="term" value="F:isomerase activity"/>
    <property type="evidence" value="ECO:0007669"/>
    <property type="project" value="UniProtKB-KW"/>
</dbReference>
<evidence type="ECO:0000256" key="1">
    <source>
        <dbReference type="ARBA" id="ARBA00005254"/>
    </source>
</evidence>
<feature type="transmembrane region" description="Helical" evidence="2">
    <location>
        <begin position="128"/>
        <end position="147"/>
    </location>
</feature>
<dbReference type="OrthoDB" id="9777711at2"/>
<dbReference type="PANTHER" id="PTHR43459">
    <property type="entry name" value="ENOYL-COA HYDRATASE"/>
    <property type="match status" value="1"/>
</dbReference>
<comment type="similarity">
    <text evidence="1">Belongs to the enoyl-CoA hydratase/isomerase family.</text>
</comment>
<dbReference type="RefSeq" id="WP_073257401.1">
    <property type="nucleotide sequence ID" value="NZ_FQZQ01000065.1"/>
</dbReference>
<dbReference type="Gene3D" id="3.90.226.10">
    <property type="entry name" value="2-enoyl-CoA Hydratase, Chain A, domain 1"/>
    <property type="match status" value="1"/>
</dbReference>
<sequence>MSNETTVRLSIDGHVARIELARPGQYNAFNRAMRRDLLSVLQRVETDLDIRVAVLCGAGRGFSSGNDMSESSLSSAQDILEGEYWPFLRTIAEGDTLYIAAVHGYAAGISAALALVCDFCVMEETAQIYLAFATISLVPDGGLCWLLNQAMGPRRALQAIVEGQKLSANECQDLGMATKVAREGQAVNEALLWAHELAARAPLATAAAKRLIRQVPNLNLAQTVIEEAKEQNALGNSLDYQRGVDAFFDNAVPKFEGN</sequence>
<keyword evidence="3" id="KW-0413">Isomerase</keyword>
<dbReference type="PANTHER" id="PTHR43459:SF1">
    <property type="entry name" value="EG:BACN32G11.4 PROTEIN"/>
    <property type="match status" value="1"/>
</dbReference>
<dbReference type="InterPro" id="IPR001753">
    <property type="entry name" value="Enoyl-CoA_hydra/iso"/>
</dbReference>
<evidence type="ECO:0000313" key="4">
    <source>
        <dbReference type="Proteomes" id="UP000183982"/>
    </source>
</evidence>
<dbReference type="Proteomes" id="UP000183982">
    <property type="component" value="Unassembled WGS sequence"/>
</dbReference>
<evidence type="ECO:0000313" key="3">
    <source>
        <dbReference type="EMBL" id="SHK67452.1"/>
    </source>
</evidence>
<feature type="transmembrane region" description="Helical" evidence="2">
    <location>
        <begin position="97"/>
        <end position="116"/>
    </location>
</feature>
<dbReference type="InterPro" id="IPR014748">
    <property type="entry name" value="Enoyl-CoA_hydra_C"/>
</dbReference>
<dbReference type="EMBL" id="FQZQ01000065">
    <property type="protein sequence ID" value="SHK67452.1"/>
    <property type="molecule type" value="Genomic_DNA"/>
</dbReference>
<protein>
    <submittedName>
        <fullName evidence="3">2-(1,2-epoxy-1,2-dihydrophenyl)acetyl-CoA isomerase</fullName>
    </submittedName>
</protein>
<keyword evidence="2" id="KW-1133">Transmembrane helix</keyword>
<gene>
    <name evidence="3" type="ORF">SAMN05444000_1652</name>
</gene>
<dbReference type="SUPFAM" id="SSF52096">
    <property type="entry name" value="ClpP/crotonase"/>
    <property type="match status" value="1"/>
</dbReference>